<evidence type="ECO:0000313" key="3">
    <source>
        <dbReference type="Proteomes" id="UP001519460"/>
    </source>
</evidence>
<evidence type="ECO:0000313" key="2">
    <source>
        <dbReference type="EMBL" id="KAK7475043.1"/>
    </source>
</evidence>
<feature type="region of interest" description="Disordered" evidence="1">
    <location>
        <begin position="87"/>
        <end position="114"/>
    </location>
</feature>
<dbReference type="EMBL" id="JACVVK020000417">
    <property type="protein sequence ID" value="KAK7475043.1"/>
    <property type="molecule type" value="Genomic_DNA"/>
</dbReference>
<comment type="caution">
    <text evidence="2">The sequence shown here is derived from an EMBL/GenBank/DDBJ whole genome shotgun (WGS) entry which is preliminary data.</text>
</comment>
<dbReference type="Proteomes" id="UP001519460">
    <property type="component" value="Unassembled WGS sequence"/>
</dbReference>
<feature type="compositionally biased region" description="Basic and acidic residues" evidence="1">
    <location>
        <begin position="93"/>
        <end position="105"/>
    </location>
</feature>
<proteinExistence type="predicted"/>
<protein>
    <submittedName>
        <fullName evidence="2">Uncharacterized protein</fullName>
    </submittedName>
</protein>
<accession>A0ABD0JJ82</accession>
<sequence length="114" mass="12490">MLQRLSDLPVSLQIASSRFDGRSASVVCPESCITPTWSVPRLMKNAKLSLCDPIKKLKSAGRVRQRRFKYLSLCHFLGDLSQQLGEGMGKHQVGQDKKGGDKTMEAEISAGSVP</sequence>
<gene>
    <name evidence="2" type="ORF">BaRGS_00033724</name>
</gene>
<evidence type="ECO:0000256" key="1">
    <source>
        <dbReference type="SAM" id="MobiDB-lite"/>
    </source>
</evidence>
<name>A0ABD0JJ82_9CAEN</name>
<reference evidence="2 3" key="1">
    <citation type="journal article" date="2023" name="Sci. Data">
        <title>Genome assembly of the Korean intertidal mud-creeper Batillaria attramentaria.</title>
        <authorList>
            <person name="Patra A.K."/>
            <person name="Ho P.T."/>
            <person name="Jun S."/>
            <person name="Lee S.J."/>
            <person name="Kim Y."/>
            <person name="Won Y.J."/>
        </authorList>
    </citation>
    <scope>NUCLEOTIDE SEQUENCE [LARGE SCALE GENOMIC DNA]</scope>
    <source>
        <strain evidence="2">Wonlab-2016</strain>
    </source>
</reference>
<organism evidence="2 3">
    <name type="scientific">Batillaria attramentaria</name>
    <dbReference type="NCBI Taxonomy" id="370345"/>
    <lineage>
        <taxon>Eukaryota</taxon>
        <taxon>Metazoa</taxon>
        <taxon>Spiralia</taxon>
        <taxon>Lophotrochozoa</taxon>
        <taxon>Mollusca</taxon>
        <taxon>Gastropoda</taxon>
        <taxon>Caenogastropoda</taxon>
        <taxon>Sorbeoconcha</taxon>
        <taxon>Cerithioidea</taxon>
        <taxon>Batillariidae</taxon>
        <taxon>Batillaria</taxon>
    </lineage>
</organism>
<dbReference type="AlphaFoldDB" id="A0ABD0JJ82"/>
<keyword evidence="3" id="KW-1185">Reference proteome</keyword>